<comment type="caution">
    <text evidence="1">The sequence shown here is derived from an EMBL/GenBank/DDBJ whole genome shotgun (WGS) entry which is preliminary data.</text>
</comment>
<proteinExistence type="predicted"/>
<sequence length="83" mass="8791">MAEITTHTTNATELLPPGLVCVRLTTTTTSDTWVCPYFQELISVVPNNETDNDGVGIGVSGRTITIKPTTAGDIISLLIMGRG</sequence>
<dbReference type="AlphaFoldDB" id="A0A0F9P3V4"/>
<evidence type="ECO:0000313" key="1">
    <source>
        <dbReference type="EMBL" id="KKN24749.1"/>
    </source>
</evidence>
<dbReference type="EMBL" id="LAZR01002859">
    <property type="protein sequence ID" value="KKN24749.1"/>
    <property type="molecule type" value="Genomic_DNA"/>
</dbReference>
<protein>
    <submittedName>
        <fullName evidence="1">Uncharacterized protein</fullName>
    </submittedName>
</protein>
<organism evidence="1">
    <name type="scientific">marine sediment metagenome</name>
    <dbReference type="NCBI Taxonomy" id="412755"/>
    <lineage>
        <taxon>unclassified sequences</taxon>
        <taxon>metagenomes</taxon>
        <taxon>ecological metagenomes</taxon>
    </lineage>
</organism>
<reference evidence="1" key="1">
    <citation type="journal article" date="2015" name="Nature">
        <title>Complex archaea that bridge the gap between prokaryotes and eukaryotes.</title>
        <authorList>
            <person name="Spang A."/>
            <person name="Saw J.H."/>
            <person name="Jorgensen S.L."/>
            <person name="Zaremba-Niedzwiedzka K."/>
            <person name="Martijn J."/>
            <person name="Lind A.E."/>
            <person name="van Eijk R."/>
            <person name="Schleper C."/>
            <person name="Guy L."/>
            <person name="Ettema T.J."/>
        </authorList>
    </citation>
    <scope>NUCLEOTIDE SEQUENCE</scope>
</reference>
<gene>
    <name evidence="1" type="ORF">LCGC14_0891750</name>
</gene>
<name>A0A0F9P3V4_9ZZZZ</name>
<accession>A0A0F9P3V4</accession>